<feature type="region of interest" description="Disordered" evidence="1">
    <location>
        <begin position="215"/>
        <end position="256"/>
    </location>
</feature>
<evidence type="ECO:0000313" key="2">
    <source>
        <dbReference type="EMBL" id="DAZ93799.1"/>
    </source>
</evidence>
<feature type="region of interest" description="Disordered" evidence="1">
    <location>
        <begin position="1"/>
        <end position="21"/>
    </location>
</feature>
<organism evidence="2 3">
    <name type="scientific">Lagenidium giganteum</name>
    <dbReference type="NCBI Taxonomy" id="4803"/>
    <lineage>
        <taxon>Eukaryota</taxon>
        <taxon>Sar</taxon>
        <taxon>Stramenopiles</taxon>
        <taxon>Oomycota</taxon>
        <taxon>Peronosporomycetes</taxon>
        <taxon>Pythiales</taxon>
        <taxon>Pythiaceae</taxon>
    </lineage>
</organism>
<dbReference type="Proteomes" id="UP001146120">
    <property type="component" value="Unassembled WGS sequence"/>
</dbReference>
<comment type="caution">
    <text evidence="2">The sequence shown here is derived from an EMBL/GenBank/DDBJ whole genome shotgun (WGS) entry which is preliminary data.</text>
</comment>
<accession>A0AAV2YL36</accession>
<proteinExistence type="predicted"/>
<feature type="compositionally biased region" description="Basic and acidic residues" evidence="1">
    <location>
        <begin position="11"/>
        <end position="21"/>
    </location>
</feature>
<gene>
    <name evidence="2" type="ORF">N0F65_009921</name>
</gene>
<feature type="region of interest" description="Disordered" evidence="1">
    <location>
        <begin position="57"/>
        <end position="100"/>
    </location>
</feature>
<name>A0AAV2YL36_9STRA</name>
<feature type="region of interest" description="Disordered" evidence="1">
    <location>
        <begin position="412"/>
        <end position="438"/>
    </location>
</feature>
<keyword evidence="3" id="KW-1185">Reference proteome</keyword>
<dbReference type="EMBL" id="DAKRPA010000291">
    <property type="protein sequence ID" value="DAZ93799.1"/>
    <property type="molecule type" value="Genomic_DNA"/>
</dbReference>
<protein>
    <submittedName>
        <fullName evidence="2">Uncharacterized protein</fullName>
    </submittedName>
</protein>
<sequence>MDASQVDEEDARSTDSHDHGAHLAGKEVMAVTLLKIDHFAARLAAIQAQVATRSLDAQSRHAPTQAPSATAPLYGSPLSISSVSPRKLSRNGGAADTMETRRLPLLQQLERNDALPADNPLSFAHVQQRATRQQQFMNDAEQVAHAEEQAAVAIQEADRLAEDVRIGMLMYAQNERSWTFDERARRYQLLLEAKNKADAARKEADAERSVARQLRAKLTDPYGSHRRLRVSPSSPLSALPKSPSAPSTSTTGTAQVASVAHSRDDYALVWLLAAPSPNITFTPREQTVQMMLNQDKELSMHVVYYAALSVLNDSEGDLEALALLPDHPPRDGWLCSSTHGVAPAPSIVSTKASVETWIVAGAGALHVNGKYIASGQHNGLAKFKSSTGVELFRKWLPKASSVTMGLYDAPTSKGAASLAHDDNHNEDNEDAAAKTNQEQHSEAVVLPIVLQQMANDVLNFDAMRRIGSWLGANEVNDKLRRQREKLEFQLDTPSPGDHVNVQDVQKRAALPNALAPSRVEAVPELCREWVLFLHCSRRPRPRDDPAAPPAVAGLGCLKRHYYVSHEEQARMSTWAQAEEAWLEKRVLHAIIQREEQLARLQNLATKCMKRFQQDLKAETTKTARKLLTELNCMRFLTVKVLEAIDTWRCHARKTGFVRYEPSLEAAIQPDANDQQDLEPPLLGWSASITVTTGKQLYKGSKAFVSKLKRFRRAEDATGKLEQRIVYLGYFALRVDAERAYDDYAVAEARRRNTTLQHMPRRRGVFRSCGKHFAIESEGMGPAFCIECKTKQLSATLSDDEWMPPFLYTPGHNYILQLATDLDFLDKLPPLQALLNDGYGFGQRFPLLGNVFLLPRTPIQDPALAFFTVLGTTQAPRLGSRNNQDDAHEIDAETLDRDRILRVQRLFLQEMQMYHPELFEQDATTTPQTRQAQLRTTMAAKVAVKPRVVEAMYWDRCTALKIAQERPPVAFRQDQVWCRPDAGEWASLVVRGCHQLHFLFETRLAASGKEMQLKRRKLLQTMRQVLRLPLYEVHDRTVLTMLVSEAQLMKGDVVLLELKNLVRFLERYDAWCMSSRIVQRWYRGVYGRKRARTRRRALRLVARTRTQHLACVATFAACYYRDNIATVAIHNAVHKLAMPVHTYAIKLEDEYAIVSLHVRQAEQDWREARPRSERELGWRVQQSNCCASCARRFRVQSFYSASTRKFQVIAGPCTCGVNGGHTKSRPRQEQWLLRAYSPTNNRVYRLCIANSLLQQLARALGLGNLVDCSSPDSRKVWNPVEEMRIKHQRAITTARLTEFCSRQAALALEMVLNWRMLSAEATQHRKIVVLRLEQATEALETRRREYATSIVLAKKAVDFTSKKFHEAQAWDALENSNDWKLLVDKRAAEKNVAAAELEQERCRFDAFQAHFNEQFLRARTSQEHAQFEHTRVPVQKQWTAQLEHAAADENRATARVETLMQSLARHLVTLRDTFLAPTRRQLVIRSAAWRQPPLYVAMPGLAHGRNTLVRRGLLLTNHALDRSNARSHLMIVDVSVWPSGDIGRDPRTERDVWIQAYDAKTSYVHTVFLEWELVQMLLARRGRKLKALGARAHQHTIATRLLAMTMLDRYTGEFTLEKLRFYHILRVLAPQVLSSKWFRDLERGRKSGRGDLVLRQALCLHGHLAVVAVYENWGDLTLCVYESATARDLRLTLPLDRVLALLSTRPALLHLWVHCVKSNTYDPTVLTAILQSVRFTDTGDGLLTTSDVVAEPRTRTFRRSLRIQDRRVLVFVSADQSGDLRIKAFDLRQSHTYTLFIERAHLRRLLRRSRDASAVANSSIPGIVPESLLGRRHWGGLCEWLCQRLVFQSLGEHPDALVAAHSPVSSGLAVRHSYDVLNEWIGHAPRNPLQPVPKDVIDRASAHIDAQAFSCVLFDQLAVVAEPKLPFDHGKHWLLSAPCKVPALAATLPSPFMVDWFVRGHTLHAREFAVALTTLERARDAVSLGTISMDHRQLEVMVGHAPWRQLCERSMENLASILRLTSRQDSGGLAIELKHDTQLLHMVDDVAVAASDVTPKGFKLDHLQVEVDCVWQPRRLIFSCREVRTQQVYFVDCSYHQLRAETGSALCLWPDSSTSLTVVDWRELARKAAARIVVCKHNGRLELEIGPKQAVAVDADTGLESIATDVASELERSSESVLDAPLHTTGAISRRWREQRQDVLRRCAWHRFQKHQTAILVRQTIALAKQQVLAVERQRLGLEWMQMIREDWRSQQYRGVLVLDNKQLKKLQAAFTTGTRRAKMKHEDAAHTPEHSSPMPLLVEQQLIEIAKEMGLHAPTSGEMQAHLAQMRSMRWWKEAQSPSSVVNDQDNPMPLIDVIEWWRLHVASQSLRHRHIK</sequence>
<evidence type="ECO:0000313" key="3">
    <source>
        <dbReference type="Proteomes" id="UP001146120"/>
    </source>
</evidence>
<evidence type="ECO:0000256" key="1">
    <source>
        <dbReference type="SAM" id="MobiDB-lite"/>
    </source>
</evidence>
<reference evidence="2" key="2">
    <citation type="journal article" date="2023" name="Microbiol Resour">
        <title>Decontamination and Annotation of the Draft Genome Sequence of the Oomycete Lagenidium giganteum ARSEF 373.</title>
        <authorList>
            <person name="Morgan W.R."/>
            <person name="Tartar A."/>
        </authorList>
    </citation>
    <scope>NUCLEOTIDE SEQUENCE</scope>
    <source>
        <strain evidence="2">ARSEF 373</strain>
    </source>
</reference>
<feature type="compositionally biased region" description="Acidic residues" evidence="1">
    <location>
        <begin position="1"/>
        <end position="10"/>
    </location>
</feature>
<feature type="compositionally biased region" description="Polar residues" evidence="1">
    <location>
        <begin position="57"/>
        <end position="68"/>
    </location>
</feature>
<reference evidence="2" key="1">
    <citation type="submission" date="2022-11" db="EMBL/GenBank/DDBJ databases">
        <authorList>
            <person name="Morgan W.R."/>
            <person name="Tartar A."/>
        </authorList>
    </citation>
    <scope>NUCLEOTIDE SEQUENCE</scope>
    <source>
        <strain evidence="2">ARSEF 373</strain>
    </source>
</reference>
<feature type="compositionally biased region" description="Low complexity" evidence="1">
    <location>
        <begin position="231"/>
        <end position="250"/>
    </location>
</feature>